<dbReference type="AlphaFoldDB" id="A0AA36BVV3"/>
<feature type="region of interest" description="Disordered" evidence="1">
    <location>
        <begin position="28"/>
        <end position="50"/>
    </location>
</feature>
<dbReference type="EMBL" id="OX597840">
    <property type="protein sequence ID" value="CAI9741601.1"/>
    <property type="molecule type" value="Genomic_DNA"/>
</dbReference>
<evidence type="ECO:0000313" key="2">
    <source>
        <dbReference type="EMBL" id="CAI9741601.1"/>
    </source>
</evidence>
<evidence type="ECO:0000256" key="1">
    <source>
        <dbReference type="SAM" id="MobiDB-lite"/>
    </source>
</evidence>
<gene>
    <name evidence="2" type="ORF">OCTVUL_1B003231</name>
</gene>
<feature type="compositionally biased region" description="Low complexity" evidence="1">
    <location>
        <begin position="166"/>
        <end position="206"/>
    </location>
</feature>
<protein>
    <submittedName>
        <fullName evidence="2">Uncharacterized protein</fullName>
    </submittedName>
</protein>
<feature type="region of interest" description="Disordered" evidence="1">
    <location>
        <begin position="158"/>
        <end position="242"/>
    </location>
</feature>
<accession>A0AA36BVV3</accession>
<sequence>MESGKSRRGSNAKSLRFRAESKEIYTERKGLRNAGRPILHRGRSQTRLSEFHQIPSETGQTHHSTDAAKNSHSLTNCCSDDGYRRKLENPRSLSDQKEELVRVSIELLIQMIQKNVDLIPDRIFLPGGSILPVRVDGRKAKFHVYFSTNHLKAFCRRRKEKERRAPLLPTPTTATRTPSTTAAALSPSADSAVAPATPTHTNHTNTEFPQTVPEEFPFPDAERVDITGGESGSDEEWKLKLK</sequence>
<keyword evidence="3" id="KW-1185">Reference proteome</keyword>
<proteinExistence type="predicted"/>
<organism evidence="2 3">
    <name type="scientific">Octopus vulgaris</name>
    <name type="common">Common octopus</name>
    <dbReference type="NCBI Taxonomy" id="6645"/>
    <lineage>
        <taxon>Eukaryota</taxon>
        <taxon>Metazoa</taxon>
        <taxon>Spiralia</taxon>
        <taxon>Lophotrochozoa</taxon>
        <taxon>Mollusca</taxon>
        <taxon>Cephalopoda</taxon>
        <taxon>Coleoidea</taxon>
        <taxon>Octopodiformes</taxon>
        <taxon>Octopoda</taxon>
        <taxon>Incirrata</taxon>
        <taxon>Octopodidae</taxon>
        <taxon>Octopus</taxon>
    </lineage>
</organism>
<evidence type="ECO:0000313" key="3">
    <source>
        <dbReference type="Proteomes" id="UP001162480"/>
    </source>
</evidence>
<name>A0AA36BVV3_OCTVU</name>
<reference evidence="2" key="1">
    <citation type="submission" date="2023-08" db="EMBL/GenBank/DDBJ databases">
        <authorList>
            <person name="Alioto T."/>
            <person name="Alioto T."/>
            <person name="Gomez Garrido J."/>
        </authorList>
    </citation>
    <scope>NUCLEOTIDE SEQUENCE</scope>
</reference>
<dbReference type="Proteomes" id="UP001162480">
    <property type="component" value="Chromosome 27"/>
</dbReference>